<dbReference type="EMBL" id="QNVH01000059">
    <property type="protein sequence ID" value="TDA37682.1"/>
    <property type="molecule type" value="Genomic_DNA"/>
</dbReference>
<accession>A0A523B9Y6</accession>
<sequence length="92" mass="10548">GARRVTLGTLRGLQRTINFARKLGYDTSWVGYLKVSTPWGKKMPDEKRREVYGFCMDVLRDCGFRGDIGICKKTAEMVKEFGMDEKMRCNCA</sequence>
<reference evidence="1 2" key="1">
    <citation type="journal article" date="2019" name="Nat. Microbiol.">
        <title>Expanding anaerobic alkane metabolism in the domain of Archaea.</title>
        <authorList>
            <person name="Wang Y."/>
            <person name="Wegener G."/>
            <person name="Hou J."/>
            <person name="Wang F."/>
            <person name="Xiao X."/>
        </authorList>
    </citation>
    <scope>NUCLEOTIDE SEQUENCE [LARGE SCALE GENOMIC DNA]</scope>
    <source>
        <strain evidence="1">WYZ-LMO10</strain>
    </source>
</reference>
<feature type="non-terminal residue" evidence="1">
    <location>
        <position position="1"/>
    </location>
</feature>
<comment type="caution">
    <text evidence="1">The sequence shown here is derived from an EMBL/GenBank/DDBJ whole genome shotgun (WGS) entry which is preliminary data.</text>
</comment>
<proteinExistence type="predicted"/>
<protein>
    <recommendedName>
        <fullName evidence="3">Radical SAM protein</fullName>
    </recommendedName>
</protein>
<evidence type="ECO:0000313" key="1">
    <source>
        <dbReference type="EMBL" id="TDA37682.1"/>
    </source>
</evidence>
<organism evidence="1 2">
    <name type="scientific">Thermoproteota archaeon</name>
    <dbReference type="NCBI Taxonomy" id="2056631"/>
    <lineage>
        <taxon>Archaea</taxon>
        <taxon>Thermoproteota</taxon>
    </lineage>
</organism>
<dbReference type="AlphaFoldDB" id="A0A523B9Y6"/>
<name>A0A523B9Y6_9CREN</name>
<evidence type="ECO:0000313" key="2">
    <source>
        <dbReference type="Proteomes" id="UP000315399"/>
    </source>
</evidence>
<dbReference type="Proteomes" id="UP000315399">
    <property type="component" value="Unassembled WGS sequence"/>
</dbReference>
<evidence type="ECO:0008006" key="3">
    <source>
        <dbReference type="Google" id="ProtNLM"/>
    </source>
</evidence>
<gene>
    <name evidence="1" type="ORF">DSO08_05275</name>
</gene>